<evidence type="ECO:0000313" key="1">
    <source>
        <dbReference type="EMBL" id="KAJ1951311.1"/>
    </source>
</evidence>
<name>A0ACC1JH86_9FUNG</name>
<organism evidence="1 2">
    <name type="scientific">Linderina macrospora</name>
    <dbReference type="NCBI Taxonomy" id="4868"/>
    <lineage>
        <taxon>Eukaryota</taxon>
        <taxon>Fungi</taxon>
        <taxon>Fungi incertae sedis</taxon>
        <taxon>Zoopagomycota</taxon>
        <taxon>Kickxellomycotina</taxon>
        <taxon>Kickxellomycetes</taxon>
        <taxon>Kickxellales</taxon>
        <taxon>Kickxellaceae</taxon>
        <taxon>Linderina</taxon>
    </lineage>
</organism>
<keyword evidence="2" id="KW-1185">Reference proteome</keyword>
<dbReference type="EMBL" id="JANBPW010000029">
    <property type="protein sequence ID" value="KAJ1951311.1"/>
    <property type="molecule type" value="Genomic_DNA"/>
</dbReference>
<accession>A0ACC1JH86</accession>
<protein>
    <submittedName>
        <fullName evidence="1">Uncharacterized protein</fullName>
    </submittedName>
</protein>
<gene>
    <name evidence="1" type="ORF">FBU59_000235</name>
</gene>
<dbReference type="Proteomes" id="UP001150603">
    <property type="component" value="Unassembled WGS sequence"/>
</dbReference>
<comment type="caution">
    <text evidence="1">The sequence shown here is derived from an EMBL/GenBank/DDBJ whole genome shotgun (WGS) entry which is preliminary data.</text>
</comment>
<sequence length="278" mass="30472">MAIGAASIDNAVESLLPSGVPIQIPSVQDQINTFKNEHPRYSLSTTRNDDIAALFVSTVDYLANIIRLMHNTTAPIKYATIVSDGILTLLDQLKEIGFKNIYVGNMAAFQYTPLVKTLKIQAVTKTSVDLANQMIRDKTAAWAKANSIGLFDIADLGKFVEVTQGSSAIASALGLTNIEDACVGGELRRLFQDGNLVQHLIDLVINLDEVLMCRSPTEYYFFDSVHPSERMHRLFGYFTYEAITAQRSGSTFSLNEANIISVIQKYSLNSAAPKPASL</sequence>
<proteinExistence type="predicted"/>
<evidence type="ECO:0000313" key="2">
    <source>
        <dbReference type="Proteomes" id="UP001150603"/>
    </source>
</evidence>
<reference evidence="1" key="1">
    <citation type="submission" date="2022-07" db="EMBL/GenBank/DDBJ databases">
        <title>Phylogenomic reconstructions and comparative analyses of Kickxellomycotina fungi.</title>
        <authorList>
            <person name="Reynolds N.K."/>
            <person name="Stajich J.E."/>
            <person name="Barry K."/>
            <person name="Grigoriev I.V."/>
            <person name="Crous P."/>
            <person name="Smith M.E."/>
        </authorList>
    </citation>
    <scope>NUCLEOTIDE SEQUENCE</scope>
    <source>
        <strain evidence="1">NRRL 5244</strain>
    </source>
</reference>